<keyword evidence="3" id="KW-0812">Transmembrane</keyword>
<dbReference type="Gene3D" id="3.30.70.270">
    <property type="match status" value="1"/>
</dbReference>
<feature type="domain" description="HAMP" evidence="4">
    <location>
        <begin position="206"/>
        <end position="258"/>
    </location>
</feature>
<keyword evidence="3" id="KW-0472">Membrane</keyword>
<evidence type="ECO:0000313" key="6">
    <source>
        <dbReference type="EMBL" id="NKE73734.1"/>
    </source>
</evidence>
<dbReference type="EC" id="2.7.7.65" evidence="1"/>
<name>A0A7X6IE15_9BACT</name>
<dbReference type="GO" id="GO:0007165">
    <property type="term" value="P:signal transduction"/>
    <property type="evidence" value="ECO:0007669"/>
    <property type="project" value="InterPro"/>
</dbReference>
<dbReference type="InterPro" id="IPR029787">
    <property type="entry name" value="Nucleotide_cyclase"/>
</dbReference>
<dbReference type="FunFam" id="3.30.70.270:FF:000001">
    <property type="entry name" value="Diguanylate cyclase domain protein"/>
    <property type="match status" value="1"/>
</dbReference>
<keyword evidence="7" id="KW-1185">Reference proteome</keyword>
<dbReference type="PROSITE" id="PS50887">
    <property type="entry name" value="GGDEF"/>
    <property type="match status" value="1"/>
</dbReference>
<proteinExistence type="predicted"/>
<dbReference type="Pfam" id="PF00990">
    <property type="entry name" value="GGDEF"/>
    <property type="match status" value="1"/>
</dbReference>
<comment type="caution">
    <text evidence="6">The sequence shown here is derived from an EMBL/GenBank/DDBJ whole genome shotgun (WGS) entry which is preliminary data.</text>
</comment>
<dbReference type="InterPro" id="IPR043128">
    <property type="entry name" value="Rev_trsase/Diguanyl_cyclase"/>
</dbReference>
<evidence type="ECO:0000259" key="4">
    <source>
        <dbReference type="PROSITE" id="PS50885"/>
    </source>
</evidence>
<dbReference type="SMART" id="SM00304">
    <property type="entry name" value="HAMP"/>
    <property type="match status" value="1"/>
</dbReference>
<dbReference type="SMART" id="SM00267">
    <property type="entry name" value="GGDEF"/>
    <property type="match status" value="1"/>
</dbReference>
<feature type="transmembrane region" description="Helical" evidence="3">
    <location>
        <begin position="12"/>
        <end position="31"/>
    </location>
</feature>
<dbReference type="Pfam" id="PF00672">
    <property type="entry name" value="HAMP"/>
    <property type="match status" value="1"/>
</dbReference>
<dbReference type="EMBL" id="VTOW01000011">
    <property type="protein sequence ID" value="NKE73734.1"/>
    <property type="molecule type" value="Genomic_DNA"/>
</dbReference>
<dbReference type="InterPro" id="IPR000160">
    <property type="entry name" value="GGDEF_dom"/>
</dbReference>
<organism evidence="6 7">
    <name type="scientific">Candidatus Manganitrophus noduliformans</name>
    <dbReference type="NCBI Taxonomy" id="2606439"/>
    <lineage>
        <taxon>Bacteria</taxon>
        <taxon>Pseudomonadati</taxon>
        <taxon>Nitrospirota</taxon>
        <taxon>Nitrospiria</taxon>
        <taxon>Candidatus Troglogloeales</taxon>
        <taxon>Candidatus Manganitrophaceae</taxon>
        <taxon>Candidatus Manganitrophus</taxon>
    </lineage>
</organism>
<protein>
    <recommendedName>
        <fullName evidence="1">diguanylate cyclase</fullName>
        <ecNumber evidence="1">2.7.7.65</ecNumber>
    </recommendedName>
</protein>
<dbReference type="NCBIfam" id="TIGR00254">
    <property type="entry name" value="GGDEF"/>
    <property type="match status" value="1"/>
</dbReference>
<dbReference type="CDD" id="cd06225">
    <property type="entry name" value="HAMP"/>
    <property type="match status" value="1"/>
</dbReference>
<dbReference type="PROSITE" id="PS50885">
    <property type="entry name" value="HAMP"/>
    <property type="match status" value="1"/>
</dbReference>
<feature type="transmembrane region" description="Helical" evidence="3">
    <location>
        <begin position="182"/>
        <end position="204"/>
    </location>
</feature>
<gene>
    <name evidence="6" type="ORF">MNODULE_23570</name>
</gene>
<evidence type="ECO:0000256" key="3">
    <source>
        <dbReference type="SAM" id="Phobius"/>
    </source>
</evidence>
<keyword evidence="3" id="KW-1133">Transmembrane helix</keyword>
<comment type="catalytic activity">
    <reaction evidence="2">
        <text>2 GTP = 3',3'-c-di-GMP + 2 diphosphate</text>
        <dbReference type="Rhea" id="RHEA:24898"/>
        <dbReference type="ChEBI" id="CHEBI:33019"/>
        <dbReference type="ChEBI" id="CHEBI:37565"/>
        <dbReference type="ChEBI" id="CHEBI:58805"/>
        <dbReference type="EC" id="2.7.7.65"/>
    </reaction>
</comment>
<dbReference type="InterPro" id="IPR050469">
    <property type="entry name" value="Diguanylate_Cyclase"/>
</dbReference>
<evidence type="ECO:0000256" key="2">
    <source>
        <dbReference type="ARBA" id="ARBA00034247"/>
    </source>
</evidence>
<dbReference type="Gene3D" id="6.10.340.10">
    <property type="match status" value="1"/>
</dbReference>
<evidence type="ECO:0000259" key="5">
    <source>
        <dbReference type="PROSITE" id="PS50887"/>
    </source>
</evidence>
<dbReference type="GO" id="GO:0052621">
    <property type="term" value="F:diguanylate cyclase activity"/>
    <property type="evidence" value="ECO:0007669"/>
    <property type="project" value="UniProtKB-EC"/>
</dbReference>
<dbReference type="AlphaFoldDB" id="A0A7X6IE15"/>
<feature type="domain" description="GGDEF" evidence="5">
    <location>
        <begin position="294"/>
        <end position="432"/>
    </location>
</feature>
<reference evidence="6 7" key="1">
    <citation type="journal article" date="2020" name="Nature">
        <title>Bacterial chemolithoautotrophy via manganese oxidation.</title>
        <authorList>
            <person name="Yu H."/>
            <person name="Leadbetter J.R."/>
        </authorList>
    </citation>
    <scope>NUCLEOTIDE SEQUENCE [LARGE SCALE GENOMIC DNA]</scope>
    <source>
        <strain evidence="6 7">Mn-1</strain>
    </source>
</reference>
<dbReference type="SUPFAM" id="SSF158472">
    <property type="entry name" value="HAMP domain-like"/>
    <property type="match status" value="1"/>
</dbReference>
<evidence type="ECO:0000313" key="7">
    <source>
        <dbReference type="Proteomes" id="UP000534783"/>
    </source>
</evidence>
<dbReference type="SUPFAM" id="SSF55073">
    <property type="entry name" value="Nucleotide cyclase"/>
    <property type="match status" value="1"/>
</dbReference>
<dbReference type="PANTHER" id="PTHR45138">
    <property type="entry name" value="REGULATORY COMPONENTS OF SENSORY TRANSDUCTION SYSTEM"/>
    <property type="match status" value="1"/>
</dbReference>
<dbReference type="RefSeq" id="WP_168063699.1">
    <property type="nucleotide sequence ID" value="NZ_VTOW01000011.1"/>
</dbReference>
<accession>A0A7X6IE15</accession>
<dbReference type="Proteomes" id="UP000534783">
    <property type="component" value="Unassembled WGS sequence"/>
</dbReference>
<dbReference type="CDD" id="cd01949">
    <property type="entry name" value="GGDEF"/>
    <property type="match status" value="1"/>
</dbReference>
<dbReference type="PANTHER" id="PTHR45138:SF9">
    <property type="entry name" value="DIGUANYLATE CYCLASE DGCM-RELATED"/>
    <property type="match status" value="1"/>
</dbReference>
<dbReference type="GO" id="GO:0016020">
    <property type="term" value="C:membrane"/>
    <property type="evidence" value="ECO:0007669"/>
    <property type="project" value="InterPro"/>
</dbReference>
<dbReference type="InterPro" id="IPR003660">
    <property type="entry name" value="HAMP_dom"/>
</dbReference>
<sequence>MRVSIRKRLSGFMLAMVVPTVVIGAGSLFLVQEVVDRFEAAIAEGEEEILPAIRLQTLINRAIIFPNDYLATGGRQEISRFREAAAKVDAEFDRMVERSLFDHQEEKGMVQEALGYWLASRQTATTLLGISEPVGNPEAARLMALMDSQAMQATKSLGAIFTIAQEERRVELRRANEAYRRMIQWVVFLSAAGMFAGIVLVFLLDRHLTRPVQALTEGAVRIGGGNLDYRIEIRTGDELEVLAVEFNRMAVILHEDREALKHLALHDGMTGLLNHREFHRRLSEEFSRAERHRRPLTLMMIDVDHFKKFNDAYGHPQGDKLLKLVSEAIKESVRQSDIVARYGGEEFAVLVVDTAVPEATALGWRIQKRIYDMGPEIVRLITGVDGVPVTVSIGVASYPDGAATEGDLVQLTDQMLYMAKKKGRNQVCTAAQDGAPKE</sequence>
<evidence type="ECO:0000256" key="1">
    <source>
        <dbReference type="ARBA" id="ARBA00012528"/>
    </source>
</evidence>